<feature type="transmembrane region" description="Helical" evidence="5">
    <location>
        <begin position="169"/>
        <end position="196"/>
    </location>
</feature>
<dbReference type="InterPro" id="IPR052527">
    <property type="entry name" value="Metal_cation-efflux_comp"/>
</dbReference>
<sequence length="229" mass="26410">MENTQLSQSELIKLVGSRLIIGIPVLLLILFLPAGTFAYWEAWIYLTILLIPMSIVMFYFLKKAPEFLARRMKFKEKEVEQKLIIKLSFIPFLLAFILPGIDKRLGWSNVPITIIVIAEILVFLGYIFVFLVFKENQFASRVIEVAKGQIVIQSGPYRLVRHPMYMGSIVMYIASPLALGSYWAIIPAIFIIPIFIARIINEESVLTKELEGYSDYKLKTRYRLIPGIW</sequence>
<reference evidence="6" key="1">
    <citation type="journal article" date="2015" name="PeerJ">
        <title>First genomic representation of candidate bacterial phylum KSB3 points to enhanced environmental sensing as a trigger of wastewater bulking.</title>
        <authorList>
            <person name="Sekiguchi Y."/>
            <person name="Ohashi A."/>
            <person name="Parks D.H."/>
            <person name="Yamauchi T."/>
            <person name="Tyson G.W."/>
            <person name="Hugenholtz P."/>
        </authorList>
    </citation>
    <scope>NUCLEOTIDE SEQUENCE [LARGE SCALE GENOMIC DNA]</scope>
</reference>
<dbReference type="GO" id="GO:0008168">
    <property type="term" value="F:methyltransferase activity"/>
    <property type="evidence" value="ECO:0007669"/>
    <property type="project" value="UniProtKB-KW"/>
</dbReference>
<evidence type="ECO:0000313" key="7">
    <source>
        <dbReference type="Proteomes" id="UP000030700"/>
    </source>
</evidence>
<evidence type="ECO:0000256" key="2">
    <source>
        <dbReference type="ARBA" id="ARBA00022692"/>
    </source>
</evidence>
<feature type="transmembrane region" description="Helical" evidence="5">
    <location>
        <begin position="12"/>
        <end position="36"/>
    </location>
</feature>
<dbReference type="PANTHER" id="PTHR43847">
    <property type="entry name" value="BLL3993 PROTEIN"/>
    <property type="match status" value="1"/>
</dbReference>
<feature type="transmembrane region" description="Helical" evidence="5">
    <location>
        <begin position="83"/>
        <end position="101"/>
    </location>
</feature>
<organism evidence="6">
    <name type="scientific">Candidatus Moduliflexus flocculans</name>
    <dbReference type="NCBI Taxonomy" id="1499966"/>
    <lineage>
        <taxon>Bacteria</taxon>
        <taxon>Candidatus Moduliflexota</taxon>
        <taxon>Candidatus Moduliflexia</taxon>
        <taxon>Candidatus Moduliflexales</taxon>
        <taxon>Candidatus Moduliflexaceae</taxon>
    </lineage>
</organism>
<evidence type="ECO:0000256" key="5">
    <source>
        <dbReference type="SAM" id="Phobius"/>
    </source>
</evidence>
<evidence type="ECO:0000313" key="6">
    <source>
        <dbReference type="EMBL" id="GAK53433.1"/>
    </source>
</evidence>
<dbReference type="Proteomes" id="UP000030700">
    <property type="component" value="Unassembled WGS sequence"/>
</dbReference>
<dbReference type="Pfam" id="PF04191">
    <property type="entry name" value="PEMT"/>
    <property type="match status" value="1"/>
</dbReference>
<evidence type="ECO:0000256" key="4">
    <source>
        <dbReference type="ARBA" id="ARBA00023136"/>
    </source>
</evidence>
<proteinExistence type="predicted"/>
<keyword evidence="3 5" id="KW-1133">Transmembrane helix</keyword>
<dbReference type="Gene3D" id="1.20.120.1630">
    <property type="match status" value="1"/>
</dbReference>
<name>A0A0S6W4W0_9BACT</name>
<keyword evidence="6" id="KW-0808">Transferase</keyword>
<dbReference type="GO" id="GO:0012505">
    <property type="term" value="C:endomembrane system"/>
    <property type="evidence" value="ECO:0007669"/>
    <property type="project" value="UniProtKB-SubCell"/>
</dbReference>
<dbReference type="PANTHER" id="PTHR43847:SF1">
    <property type="entry name" value="BLL3993 PROTEIN"/>
    <property type="match status" value="1"/>
</dbReference>
<dbReference type="STRING" id="1499966.U14_04698"/>
<dbReference type="AlphaFoldDB" id="A0A0S6W4W0"/>
<keyword evidence="2 5" id="KW-0812">Transmembrane</keyword>
<dbReference type="HOGENOM" id="CLU_065200_1_2_0"/>
<evidence type="ECO:0000256" key="1">
    <source>
        <dbReference type="ARBA" id="ARBA00004127"/>
    </source>
</evidence>
<feature type="transmembrane region" description="Helical" evidence="5">
    <location>
        <begin position="113"/>
        <end position="133"/>
    </location>
</feature>
<accession>A0A0S6W4W0</accession>
<dbReference type="GO" id="GO:0032259">
    <property type="term" value="P:methylation"/>
    <property type="evidence" value="ECO:0007669"/>
    <property type="project" value="UniProtKB-KW"/>
</dbReference>
<dbReference type="InterPro" id="IPR007318">
    <property type="entry name" value="Phopholipid_MeTrfase"/>
</dbReference>
<comment type="subcellular location">
    <subcellularLocation>
        <location evidence="1">Endomembrane system</location>
        <topology evidence="1">Multi-pass membrane protein</topology>
    </subcellularLocation>
</comment>
<keyword evidence="6" id="KW-0489">Methyltransferase</keyword>
<dbReference type="EMBL" id="DF820459">
    <property type="protein sequence ID" value="GAK53433.1"/>
    <property type="molecule type" value="Genomic_DNA"/>
</dbReference>
<keyword evidence="4 5" id="KW-0472">Membrane</keyword>
<keyword evidence="7" id="KW-1185">Reference proteome</keyword>
<protein>
    <submittedName>
        <fullName evidence="6">Isoprenylcysteine carboxyl methyltransferase</fullName>
    </submittedName>
</protein>
<feature type="transmembrane region" description="Helical" evidence="5">
    <location>
        <begin position="42"/>
        <end position="62"/>
    </location>
</feature>
<gene>
    <name evidence="6" type="ORF">U14_04698</name>
</gene>
<evidence type="ECO:0000256" key="3">
    <source>
        <dbReference type="ARBA" id="ARBA00022989"/>
    </source>
</evidence>